<dbReference type="PANTHER" id="PTHR31826">
    <property type="entry name" value="NICALIN"/>
    <property type="match status" value="1"/>
</dbReference>
<evidence type="ECO:0000256" key="8">
    <source>
        <dbReference type="ARBA" id="ARBA00023180"/>
    </source>
</evidence>
<evidence type="ECO:0000256" key="6">
    <source>
        <dbReference type="ARBA" id="ARBA00022989"/>
    </source>
</evidence>
<comment type="subcellular location">
    <subcellularLocation>
        <location evidence="1">Endoplasmic reticulum membrane</location>
        <topology evidence="1">Single-pass membrane protein</topology>
    </subcellularLocation>
</comment>
<evidence type="ECO:0000313" key="13">
    <source>
        <dbReference type="EMBL" id="PRP86084.1"/>
    </source>
</evidence>
<name>A0A2P6NQ46_9EUKA</name>
<proteinExistence type="inferred from homology"/>
<keyword evidence="4 11" id="KW-0732">Signal</keyword>
<keyword evidence="5" id="KW-0256">Endoplasmic reticulum</keyword>
<dbReference type="GO" id="GO:0005789">
    <property type="term" value="C:endoplasmic reticulum membrane"/>
    <property type="evidence" value="ECO:0007669"/>
    <property type="project" value="UniProtKB-SubCell"/>
</dbReference>
<evidence type="ECO:0000259" key="12">
    <source>
        <dbReference type="Pfam" id="PF04389"/>
    </source>
</evidence>
<comment type="similarity">
    <text evidence="2">Belongs to the nicastrin family.</text>
</comment>
<dbReference type="Pfam" id="PF04389">
    <property type="entry name" value="Peptidase_M28"/>
    <property type="match status" value="1"/>
</dbReference>
<feature type="transmembrane region" description="Helical" evidence="10">
    <location>
        <begin position="496"/>
        <end position="513"/>
    </location>
</feature>
<dbReference type="AlphaFoldDB" id="A0A2P6NQ46"/>
<comment type="caution">
    <text evidence="13">The sequence shown here is derived from an EMBL/GenBank/DDBJ whole genome shotgun (WGS) entry which is preliminary data.</text>
</comment>
<evidence type="ECO:0000256" key="9">
    <source>
        <dbReference type="ARBA" id="ARBA00034873"/>
    </source>
</evidence>
<evidence type="ECO:0000256" key="3">
    <source>
        <dbReference type="ARBA" id="ARBA00022692"/>
    </source>
</evidence>
<dbReference type="InterPro" id="IPR007484">
    <property type="entry name" value="Peptidase_M28"/>
</dbReference>
<keyword evidence="3 10" id="KW-0812">Transmembrane</keyword>
<dbReference type="InParanoid" id="A0A2P6NQ46"/>
<evidence type="ECO:0000256" key="4">
    <source>
        <dbReference type="ARBA" id="ARBA00022729"/>
    </source>
</evidence>
<keyword evidence="8" id="KW-0325">Glycoprotein</keyword>
<evidence type="ECO:0000313" key="14">
    <source>
        <dbReference type="Proteomes" id="UP000241769"/>
    </source>
</evidence>
<keyword evidence="6 10" id="KW-1133">Transmembrane helix</keyword>
<evidence type="ECO:0000256" key="1">
    <source>
        <dbReference type="ARBA" id="ARBA00004389"/>
    </source>
</evidence>
<evidence type="ECO:0000256" key="11">
    <source>
        <dbReference type="SAM" id="SignalP"/>
    </source>
</evidence>
<feature type="chain" id="PRO_5015108631" description="BOS complex subunit NCLN" evidence="11">
    <location>
        <begin position="20"/>
        <end position="538"/>
    </location>
</feature>
<dbReference type="GO" id="GO:0009966">
    <property type="term" value="P:regulation of signal transduction"/>
    <property type="evidence" value="ECO:0007669"/>
    <property type="project" value="InterPro"/>
</dbReference>
<evidence type="ECO:0000256" key="10">
    <source>
        <dbReference type="SAM" id="Phobius"/>
    </source>
</evidence>
<dbReference type="Proteomes" id="UP000241769">
    <property type="component" value="Unassembled WGS sequence"/>
</dbReference>
<keyword evidence="7 10" id="KW-0472">Membrane</keyword>
<dbReference type="SUPFAM" id="SSF53187">
    <property type="entry name" value="Zn-dependent exopeptidases"/>
    <property type="match status" value="1"/>
</dbReference>
<reference evidence="13 14" key="1">
    <citation type="journal article" date="2018" name="Genome Biol. Evol.">
        <title>Multiple Roots of Fruiting Body Formation in Amoebozoa.</title>
        <authorList>
            <person name="Hillmann F."/>
            <person name="Forbes G."/>
            <person name="Novohradska S."/>
            <person name="Ferling I."/>
            <person name="Riege K."/>
            <person name="Groth M."/>
            <person name="Westermann M."/>
            <person name="Marz M."/>
            <person name="Spaller T."/>
            <person name="Winckler T."/>
            <person name="Schaap P."/>
            <person name="Glockner G."/>
        </authorList>
    </citation>
    <scope>NUCLEOTIDE SEQUENCE [LARGE SCALE GENOMIC DNA]</scope>
    <source>
        <strain evidence="13 14">Jena</strain>
    </source>
</reference>
<evidence type="ECO:0000256" key="2">
    <source>
        <dbReference type="ARBA" id="ARBA00007717"/>
    </source>
</evidence>
<gene>
    <name evidence="13" type="ORF">PROFUN_03071</name>
</gene>
<sequence length="538" mass="60545">MRHSIRYLILLLCICLCQAAFEFPASRLAQLELGHALYSSSFPNLFPAGNNASVKVGSQRVYFAAQAVDSQGTGSLRRTVVLVKATDLTEDTLPNLVDNRNAEAILIVLPNEQNTNQLGDSLDNIQKTLLTRSWDASIYFAFEDEHLSSILSDVKKTHGLATSPLTDHWHFVSTSSDAKPVTDLTITNLQNLFKGYPRKGITPTLAVTASYDSFSLAPGAIRPNNDNGAVALLELIRLFSKLYNNPETKPEYNLLFLLVGGSTFNHAGTKHWANNVEASLQESLSFVLCLDDLINGGEKLNLHVSRVSRDDNIKSLYQSMEATAKFLELDFSIQTKKINVSDPVVHWQHEVFSMKKILAATLSSHSSSSPLHFNEHRRYTAEELTKRIRFVAESLANFIYKRVDGPIRQLETFQEELSPSENFVDSYTRAFRHLPIVQAYSDKEDAMMNEVFKMFKGGNGETTEQQFKQKNTDITFYTQSRNVIKASRVKPSSFDIILSLIIAAYFSLYYVMLKGPAALRELKELIWSSKKEKTKKMK</sequence>
<evidence type="ECO:0000256" key="5">
    <source>
        <dbReference type="ARBA" id="ARBA00022824"/>
    </source>
</evidence>
<organism evidence="13 14">
    <name type="scientific">Planoprotostelium fungivorum</name>
    <dbReference type="NCBI Taxonomy" id="1890364"/>
    <lineage>
        <taxon>Eukaryota</taxon>
        <taxon>Amoebozoa</taxon>
        <taxon>Evosea</taxon>
        <taxon>Variosea</taxon>
        <taxon>Cavosteliida</taxon>
        <taxon>Cavosteliaceae</taxon>
        <taxon>Planoprotostelium</taxon>
    </lineage>
</organism>
<accession>A0A2P6NQ46</accession>
<dbReference type="STRING" id="1890364.A0A2P6NQ46"/>
<feature type="domain" description="Peptidase M28" evidence="12">
    <location>
        <begin position="202"/>
        <end position="319"/>
    </location>
</feature>
<dbReference type="InterPro" id="IPR016574">
    <property type="entry name" value="Nicalin"/>
</dbReference>
<dbReference type="OrthoDB" id="20321at2759"/>
<evidence type="ECO:0000256" key="7">
    <source>
        <dbReference type="ARBA" id="ARBA00023136"/>
    </source>
</evidence>
<feature type="signal peptide" evidence="11">
    <location>
        <begin position="1"/>
        <end position="19"/>
    </location>
</feature>
<protein>
    <recommendedName>
        <fullName evidence="9">BOS complex subunit NCLN</fullName>
    </recommendedName>
</protein>
<dbReference type="EMBL" id="MDYQ01000035">
    <property type="protein sequence ID" value="PRP86084.1"/>
    <property type="molecule type" value="Genomic_DNA"/>
</dbReference>
<keyword evidence="14" id="KW-1185">Reference proteome</keyword>
<dbReference type="Gene3D" id="3.40.630.10">
    <property type="entry name" value="Zn peptidases"/>
    <property type="match status" value="1"/>
</dbReference>